<dbReference type="GeneID" id="116200737"/>
<feature type="region of interest" description="Disordered" evidence="1">
    <location>
        <begin position="840"/>
        <end position="866"/>
    </location>
</feature>
<dbReference type="Proteomes" id="UP000515151">
    <property type="component" value="Chromosome 1"/>
</dbReference>
<protein>
    <submittedName>
        <fullName evidence="3">Mediator of RNA polymerase II transcription subunit 33A-like isoform X1</fullName>
    </submittedName>
</protein>
<name>A0A6P8D1F4_PUNGR</name>
<evidence type="ECO:0000313" key="2">
    <source>
        <dbReference type="Proteomes" id="UP000515151"/>
    </source>
</evidence>
<reference evidence="3" key="2">
    <citation type="submission" date="2025-08" db="UniProtKB">
        <authorList>
            <consortium name="RefSeq"/>
        </authorList>
    </citation>
    <scope>IDENTIFICATION</scope>
    <source>
        <tissue evidence="3">Leaf</tissue>
    </source>
</reference>
<dbReference type="InterPro" id="IPR039638">
    <property type="entry name" value="MED33A/B"/>
</dbReference>
<sequence>MSEDTGGGAVEFERSVMETLKRCEDRRDAPLVWAVEVAKCVGAADMELPSPELGQVLVSRLCSNFGNPFLWKFLDQALASRLVSSFHVLALLSPRILSDRQSQPEAYKLFLELISRYIFSYEAVSTDACKDKIIKSVDAAMQLSQAYELHITELGHAYVLFFFSTVVGLIDSTVDDWEYQNTTKDRPSGIPGSMDLQKMDVDLKGTQNDKRVERRDWMRRTNSLMALEVLEKISESKKGATLLRVIHLNMPEKFDGLLKRLCFHETCKMTSPNLIAAKQIFIKLSTNIQRSLAFEGQLSQRTVTEMLVDIESCNFVPCWNSKSALPACWVLFDIYMESTMDPKQLPITSAVDILTETVITLQVLNQASWQETFLALWVSGLRLVQRERDPPEGPIPHLEARLCVLLSIVPLAIANILKDDVIVNSSPPQDAKPLTEMELKYGHGVNGKIRTPKRDDLILALQSLGQFSSLLCPPESVLDAANRAAAKAADVISLSKNTNDSKGSDCPSGSSVKAGGNMRHLIVEACIARNLIDASAYFWPDYVSASVISLSDATPKEMSPWSVFMEGAPLTESLISSLIATPATSLAEIKKVSRIALNGSEEEKSAAAKILCGASLSCGWNIQEHVVNFVVKLLSPPLLPGHDESQNYLMDHMPMLSAVLFGVSPIETVHILSLHGAVPEFAAALMPLCEVFGSLNPALNNQSKTGDQLSVYRVFSAAFLVLLRLWKFYRPAIERGLKEGDGAIGVGLTLEYLLLLRNRRFPSATVNPSPQDKMPMDLDQFDSPSDKPIYIDFFPKLRAWYCQNKICVASPLSGLCTGNSVHQVANRIISTVYSKMTMGGPSSDNSAASSGTSCGSSSTGGEEPSERPLLPAWELLEAIPFALESLLTACAYGKLSSRHLTTGLRDLVDFFPASLAAIISYFSAEITRGVWKLVPMNGTDWPSPAQILPKVESDMKGILAAAGVNVPSYPSDGSTSMLPLPMAALVSLTITFKLDRNIEYLLAVAGPALENCATGCSWPSMPTISSLWAQKIQRWHKYIVYSCSRSVFRQSKGAVTQLLRSCFTSFLGIRNGPDSPLTSQGSINGLLGHISPQGGLPNSAPGLLFLRSCRLIQDVEQVNDVIVGLVAEFARDSVDLSAKTTSTRLRSAHSSLSITAARAKEVSSLGASLLCAAGGPRLVYELYRRTIPTWLLSAEEVKLKEVSSASRIIEGYAMAYLMLQCGACTWGIKDRPLSWGFSSQATRVVAAHMDFLAGVLEGNVLLGCHPVTWKTYVSCLLGFIVNFNPVWVREVRKETLRKLACGLRKWHKSELALSLLERAGIQAMDLVAESLSSIG</sequence>
<evidence type="ECO:0000256" key="1">
    <source>
        <dbReference type="SAM" id="MobiDB-lite"/>
    </source>
</evidence>
<dbReference type="RefSeq" id="XP_031387466.1">
    <property type="nucleotide sequence ID" value="XM_031531606.1"/>
</dbReference>
<dbReference type="PANTHER" id="PTHR33739">
    <property type="entry name" value="OS07G0681500 PROTEIN"/>
    <property type="match status" value="1"/>
</dbReference>
<accession>A0A6P8D1F4</accession>
<dbReference type="PANTHER" id="PTHR33739:SF3">
    <property type="entry name" value="OS07G0681500 PROTEIN"/>
    <property type="match status" value="1"/>
</dbReference>
<reference evidence="2" key="1">
    <citation type="journal article" date="2020" name="Plant Biotechnol. J.">
        <title>The pomegranate (Punica granatum L.) draft genome dissects genetic divergence between soft- and hard-seeded cultivars.</title>
        <authorList>
            <person name="Luo X."/>
            <person name="Li H."/>
            <person name="Wu Z."/>
            <person name="Yao W."/>
            <person name="Zhao P."/>
            <person name="Cao D."/>
            <person name="Yu H."/>
            <person name="Li K."/>
            <person name="Poudel K."/>
            <person name="Zhao D."/>
            <person name="Zhang F."/>
            <person name="Xia X."/>
            <person name="Chen L."/>
            <person name="Wang Q."/>
            <person name="Jing D."/>
            <person name="Cao S."/>
        </authorList>
    </citation>
    <scope>NUCLEOTIDE SEQUENCE [LARGE SCALE GENOMIC DNA]</scope>
    <source>
        <strain evidence="2">cv. Tunisia</strain>
    </source>
</reference>
<evidence type="ECO:0000313" key="3">
    <source>
        <dbReference type="RefSeq" id="XP_031387466.1"/>
    </source>
</evidence>
<keyword evidence="2" id="KW-1185">Reference proteome</keyword>
<dbReference type="GO" id="GO:2000762">
    <property type="term" value="P:regulation of phenylpropanoid metabolic process"/>
    <property type="evidence" value="ECO:0007669"/>
    <property type="project" value="InterPro"/>
</dbReference>
<feature type="compositionally biased region" description="Low complexity" evidence="1">
    <location>
        <begin position="840"/>
        <end position="861"/>
    </location>
</feature>
<dbReference type="OrthoDB" id="683212at2759"/>
<proteinExistence type="predicted"/>
<dbReference type="GO" id="GO:0016592">
    <property type="term" value="C:mediator complex"/>
    <property type="evidence" value="ECO:0007669"/>
    <property type="project" value="InterPro"/>
</dbReference>
<organism evidence="2 3">
    <name type="scientific">Punica granatum</name>
    <name type="common">Pomegranate</name>
    <dbReference type="NCBI Taxonomy" id="22663"/>
    <lineage>
        <taxon>Eukaryota</taxon>
        <taxon>Viridiplantae</taxon>
        <taxon>Streptophyta</taxon>
        <taxon>Embryophyta</taxon>
        <taxon>Tracheophyta</taxon>
        <taxon>Spermatophyta</taxon>
        <taxon>Magnoliopsida</taxon>
        <taxon>eudicotyledons</taxon>
        <taxon>Gunneridae</taxon>
        <taxon>Pentapetalae</taxon>
        <taxon>rosids</taxon>
        <taxon>malvids</taxon>
        <taxon>Myrtales</taxon>
        <taxon>Lythraceae</taxon>
        <taxon>Punica</taxon>
    </lineage>
</organism>
<gene>
    <name evidence="3" type="primary">LOC116200737</name>
</gene>